<dbReference type="InterPro" id="IPR022686">
    <property type="entry name" value="G2P_N"/>
</dbReference>
<keyword evidence="3" id="KW-1185">Reference proteome</keyword>
<dbReference type="AlphaFoldDB" id="A0AA42DP21"/>
<organism evidence="2 3">
    <name type="scientific">Holtiella tumoricola</name>
    <dbReference type="NCBI Taxonomy" id="3018743"/>
    <lineage>
        <taxon>Bacteria</taxon>
        <taxon>Bacillati</taxon>
        <taxon>Bacillota</taxon>
        <taxon>Clostridia</taxon>
        <taxon>Lachnospirales</taxon>
        <taxon>Cellulosilyticaceae</taxon>
        <taxon>Holtiella</taxon>
    </lineage>
</organism>
<name>A0AA42DP21_9FIRM</name>
<accession>A0AA42DP21</accession>
<dbReference type="EMBL" id="JAQIFT010000048">
    <property type="protein sequence ID" value="MDA3732450.1"/>
    <property type="molecule type" value="Genomic_DNA"/>
</dbReference>
<proteinExistence type="predicted"/>
<gene>
    <name evidence="2" type="ORF">PBV87_13235</name>
</gene>
<dbReference type="RefSeq" id="WP_271012595.1">
    <property type="nucleotide sequence ID" value="NZ_JAQIFT010000048.1"/>
</dbReference>
<reference evidence="2" key="1">
    <citation type="journal article" date="2023" name="Int. J. Syst. Evol. Microbiol.">
        <title>&lt;i&gt;Holtiella tumoricola&lt;/i&gt; gen. nov. sp. nov., isolated from a human clinical sample.</title>
        <authorList>
            <person name="Allen-Vercoe E."/>
            <person name="Daigneault M.C."/>
            <person name="Vancuren S.J."/>
            <person name="Cochrane K."/>
            <person name="O'Neal L.L."/>
            <person name="Sankaranarayanan K."/>
            <person name="Lawson P.A."/>
        </authorList>
    </citation>
    <scope>NUCLEOTIDE SEQUENCE</scope>
    <source>
        <strain evidence="2">CC70A</strain>
    </source>
</reference>
<dbReference type="Proteomes" id="UP001169242">
    <property type="component" value="Unassembled WGS sequence"/>
</dbReference>
<evidence type="ECO:0000313" key="2">
    <source>
        <dbReference type="EMBL" id="MDA3732450.1"/>
    </source>
</evidence>
<comment type="caution">
    <text evidence="2">The sequence shown here is derived from an EMBL/GenBank/DDBJ whole genome shotgun (WGS) entry which is preliminary data.</text>
</comment>
<feature type="domain" description="Replication-associated protein G2P N-terminal" evidence="1">
    <location>
        <begin position="127"/>
        <end position="206"/>
    </location>
</feature>
<sequence length="332" mass="39716">MIHTLQFYCYTTLEEIRDLEKYYSLSIHEVLLKVEACYEGIKMNLKQLNFSKEYICYLFVDAIKLLGKADINQSDYPALENRLNDLKKSLLFNLDKELVLLRIDYRLDVVIKDENIRHYLFNLFAKNKEYFKHLKRCEGKKKSIHSVGEKYQTSLYYNSKSIVAVVYDKPKEREFKHQPLQNHEKNVLRFELRLHNNHLKHLKRNHHIEKTLKNYMNEDMYKKYMTNYILQIFYPGDFYTIRKARTIIQASSLKDYDKKDLNNFLIQVSKYGMEPLIKQRHTTSPYGLSRYKLKKILNQLEALNINPVLIPVNAQIPSHIPNPLKILHSPHK</sequence>
<evidence type="ECO:0000259" key="1">
    <source>
        <dbReference type="Pfam" id="PF05144"/>
    </source>
</evidence>
<dbReference type="Pfam" id="PF05144">
    <property type="entry name" value="Phage_CRI"/>
    <property type="match status" value="1"/>
</dbReference>
<dbReference type="GO" id="GO:0006260">
    <property type="term" value="P:DNA replication"/>
    <property type="evidence" value="ECO:0007669"/>
    <property type="project" value="InterPro"/>
</dbReference>
<protein>
    <recommendedName>
        <fullName evidence="1">Replication-associated protein G2P N-terminal domain-containing protein</fullName>
    </recommendedName>
</protein>
<evidence type="ECO:0000313" key="3">
    <source>
        <dbReference type="Proteomes" id="UP001169242"/>
    </source>
</evidence>